<evidence type="ECO:0000256" key="6">
    <source>
        <dbReference type="ARBA" id="ARBA00023136"/>
    </source>
</evidence>
<reference evidence="11 12" key="2">
    <citation type="submission" date="2021-03" db="EMBL/GenBank/DDBJ databases">
        <title>Genomic Encyclopedia of Type Strains, Phase IV (KMG-IV): sequencing the most valuable type-strain genomes for metagenomic binning, comparative biology and taxonomic classification.</title>
        <authorList>
            <person name="Goeker M."/>
        </authorList>
    </citation>
    <scope>NUCLEOTIDE SEQUENCE [LARGE SCALE GENOMIC DNA]</scope>
    <source>
        <strain evidence="11 12">DSM 41954</strain>
    </source>
</reference>
<dbReference type="PANTHER" id="PTHR42718:SF46">
    <property type="entry name" value="BLR6921 PROTEIN"/>
    <property type="match status" value="1"/>
</dbReference>
<dbReference type="EMBL" id="LK022848">
    <property type="protein sequence ID" value="CDR17584.1"/>
    <property type="molecule type" value="Genomic_DNA"/>
</dbReference>
<feature type="transmembrane region" description="Helical" evidence="8">
    <location>
        <begin position="58"/>
        <end position="78"/>
    </location>
</feature>
<protein>
    <submittedName>
        <fullName evidence="10">Drug resistance transporter, EmrB/QacA subfamilyprotein</fullName>
    </submittedName>
    <submittedName>
        <fullName evidence="11">EmrB/QacA subfamily drug resistance transporter</fullName>
    </submittedName>
</protein>
<keyword evidence="3" id="KW-1003">Cell membrane</keyword>
<name>A0A061A5G0_9ACTN</name>
<dbReference type="GO" id="GO:0005886">
    <property type="term" value="C:plasma membrane"/>
    <property type="evidence" value="ECO:0007669"/>
    <property type="project" value="UniProtKB-SubCell"/>
</dbReference>
<evidence type="ECO:0000259" key="9">
    <source>
        <dbReference type="PROSITE" id="PS50850"/>
    </source>
</evidence>
<dbReference type="EMBL" id="JAGGLR010000031">
    <property type="protein sequence ID" value="MBP2067541.1"/>
    <property type="molecule type" value="Genomic_DNA"/>
</dbReference>
<evidence type="ECO:0000313" key="10">
    <source>
        <dbReference type="EMBL" id="CDR17584.1"/>
    </source>
</evidence>
<evidence type="ECO:0000256" key="1">
    <source>
        <dbReference type="ARBA" id="ARBA00004651"/>
    </source>
</evidence>
<dbReference type="Proteomes" id="UP000756710">
    <property type="component" value="Unassembled WGS sequence"/>
</dbReference>
<keyword evidence="12" id="KW-1185">Reference proteome</keyword>
<dbReference type="AlphaFoldDB" id="A0A061A5G0"/>
<feature type="transmembrane region" description="Helical" evidence="8">
    <location>
        <begin position="459"/>
        <end position="483"/>
    </location>
</feature>
<dbReference type="PANTHER" id="PTHR42718">
    <property type="entry name" value="MAJOR FACILITATOR SUPERFAMILY MULTIDRUG TRANSPORTER MFSC"/>
    <property type="match status" value="1"/>
</dbReference>
<comment type="subcellular location">
    <subcellularLocation>
        <location evidence="1">Cell membrane</location>
        <topology evidence="1">Multi-pass membrane protein</topology>
    </subcellularLocation>
</comment>
<evidence type="ECO:0000256" key="8">
    <source>
        <dbReference type="SAM" id="Phobius"/>
    </source>
</evidence>
<dbReference type="PROSITE" id="PS00216">
    <property type="entry name" value="SUGAR_TRANSPORT_1"/>
    <property type="match status" value="1"/>
</dbReference>
<evidence type="ECO:0000313" key="11">
    <source>
        <dbReference type="EMBL" id="MBP2067541.1"/>
    </source>
</evidence>
<feature type="transmembrane region" description="Helical" evidence="8">
    <location>
        <begin position="344"/>
        <end position="361"/>
    </location>
</feature>
<dbReference type="CDD" id="cd17321">
    <property type="entry name" value="MFS_MMR_MDR_like"/>
    <property type="match status" value="1"/>
</dbReference>
<feature type="transmembrane region" description="Helical" evidence="8">
    <location>
        <begin position="115"/>
        <end position="140"/>
    </location>
</feature>
<dbReference type="Gene3D" id="1.20.1720.10">
    <property type="entry name" value="Multidrug resistance protein D"/>
    <property type="match status" value="1"/>
</dbReference>
<evidence type="ECO:0000256" key="2">
    <source>
        <dbReference type="ARBA" id="ARBA00022448"/>
    </source>
</evidence>
<dbReference type="InterPro" id="IPR011701">
    <property type="entry name" value="MFS"/>
</dbReference>
<gene>
    <name evidence="11" type="ORF">J2Z30_008607</name>
    <name evidence="10" type="ORF">SIRAN9568</name>
</gene>
<dbReference type="PROSITE" id="PS50850">
    <property type="entry name" value="MFS"/>
    <property type="match status" value="1"/>
</dbReference>
<feature type="transmembrane region" description="Helical" evidence="8">
    <location>
        <begin position="21"/>
        <end position="46"/>
    </location>
</feature>
<dbReference type="SUPFAM" id="SSF103473">
    <property type="entry name" value="MFS general substrate transporter"/>
    <property type="match status" value="1"/>
</dbReference>
<dbReference type="GO" id="GO:0022857">
    <property type="term" value="F:transmembrane transporter activity"/>
    <property type="evidence" value="ECO:0007669"/>
    <property type="project" value="InterPro"/>
</dbReference>
<feature type="transmembrane region" description="Helical" evidence="8">
    <location>
        <begin position="373"/>
        <end position="396"/>
    </location>
</feature>
<dbReference type="HOGENOM" id="CLU_000960_28_2_11"/>
<reference evidence="10" key="1">
    <citation type="submission" date="2014-05" db="EMBL/GenBank/DDBJ databases">
        <authorList>
            <person name="Horn Fabian"/>
        </authorList>
    </citation>
    <scope>NUCLEOTIDE SEQUENCE</scope>
</reference>
<evidence type="ECO:0000256" key="4">
    <source>
        <dbReference type="ARBA" id="ARBA00022692"/>
    </source>
</evidence>
<feature type="transmembrane region" description="Helical" evidence="8">
    <location>
        <begin position="318"/>
        <end position="337"/>
    </location>
</feature>
<feature type="transmembrane region" description="Helical" evidence="8">
    <location>
        <begin position="90"/>
        <end position="109"/>
    </location>
</feature>
<evidence type="ECO:0000256" key="7">
    <source>
        <dbReference type="ARBA" id="ARBA00023251"/>
    </source>
</evidence>
<accession>A0A061A5G0</accession>
<evidence type="ECO:0000256" key="5">
    <source>
        <dbReference type="ARBA" id="ARBA00022989"/>
    </source>
</evidence>
<feature type="transmembrane region" description="Helical" evidence="8">
    <location>
        <begin position="211"/>
        <end position="230"/>
    </location>
</feature>
<feature type="transmembrane region" description="Helical" evidence="8">
    <location>
        <begin position="236"/>
        <end position="260"/>
    </location>
</feature>
<keyword evidence="6 8" id="KW-0472">Membrane</keyword>
<keyword evidence="2" id="KW-0813">Transport</keyword>
<keyword evidence="7" id="KW-0046">Antibiotic resistance</keyword>
<dbReference type="Pfam" id="PF07690">
    <property type="entry name" value="MFS_1"/>
    <property type="match status" value="1"/>
</dbReference>
<dbReference type="InterPro" id="IPR020846">
    <property type="entry name" value="MFS_dom"/>
</dbReference>
<feature type="transmembrane region" description="Helical" evidence="8">
    <location>
        <begin position="281"/>
        <end position="306"/>
    </location>
</feature>
<keyword evidence="4 8" id="KW-0812">Transmembrane</keyword>
<feature type="transmembrane region" description="Helical" evidence="8">
    <location>
        <begin position="181"/>
        <end position="199"/>
    </location>
</feature>
<organism evidence="10">
    <name type="scientific">Streptomyces iranensis</name>
    <dbReference type="NCBI Taxonomy" id="576784"/>
    <lineage>
        <taxon>Bacteria</taxon>
        <taxon>Bacillati</taxon>
        <taxon>Actinomycetota</taxon>
        <taxon>Actinomycetes</taxon>
        <taxon>Kitasatosporales</taxon>
        <taxon>Streptomycetaceae</taxon>
        <taxon>Streptomyces</taxon>
        <taxon>Streptomyces violaceusniger group</taxon>
    </lineage>
</organism>
<feature type="domain" description="Major facilitator superfamily (MFS) profile" evidence="9">
    <location>
        <begin position="24"/>
        <end position="487"/>
    </location>
</feature>
<dbReference type="RefSeq" id="WP_044580287.1">
    <property type="nucleotide sequence ID" value="NZ_BAABDR010000023.1"/>
</dbReference>
<dbReference type="GO" id="GO:0046677">
    <property type="term" value="P:response to antibiotic"/>
    <property type="evidence" value="ECO:0007669"/>
    <property type="project" value="UniProtKB-KW"/>
</dbReference>
<keyword evidence="5 8" id="KW-1133">Transmembrane helix</keyword>
<sequence length="500" mass="51397">MTSPAHRAHRAPDPTTPDPHRWMTLIVASVATLMVVLDVSIVNIALPQAQSDLGMSDASRQWMITAYALASGGLLLLGGRIADFAGRKKILLIGLLGFAAASMLGGLALNPNMLFAARALQGTFAALLAPAALSLITVAFTDPKERAKAFGAFGAFQGGGGAVGLLLGGVLTQYAGWRWCMYINVPIALAAALATLPYIRESRAAGDRHYDVPGAVLVTGGLVALVYGFAQAADGVGWTAPATLLLLAAAVVLLTAFVVVEHRSAHPLLPLRVILDRSRAGVFLANLLIGAGMFGMNLFMTYFLQVNLHYTPLRAGCAFLPFSVGIIATTTLGAPLVTRLGPKTLMAAGSTLATVGLFWLTRLDTASGYAGEVLPTQILVSVGVGLFFLAGPNVALSGVDPHDAGVASAALSTSQQIGAALGPALLNTLYASAVTGYLTSRSESPGQAPQAVQLETYLHGYRIAFIVAGAFLAAAVVALLALVKTPKSTAGDAAAPAPGH</sequence>
<feature type="transmembrane region" description="Helical" evidence="8">
    <location>
        <begin position="417"/>
        <end position="439"/>
    </location>
</feature>
<feature type="transmembrane region" description="Helical" evidence="8">
    <location>
        <begin position="152"/>
        <end position="175"/>
    </location>
</feature>
<evidence type="ECO:0000313" key="12">
    <source>
        <dbReference type="Proteomes" id="UP000756710"/>
    </source>
</evidence>
<proteinExistence type="predicted"/>
<dbReference type="Gene3D" id="1.20.1250.20">
    <property type="entry name" value="MFS general substrate transporter like domains"/>
    <property type="match status" value="1"/>
</dbReference>
<dbReference type="InterPro" id="IPR036259">
    <property type="entry name" value="MFS_trans_sf"/>
</dbReference>
<dbReference type="InterPro" id="IPR005829">
    <property type="entry name" value="Sugar_transporter_CS"/>
</dbReference>
<evidence type="ECO:0000256" key="3">
    <source>
        <dbReference type="ARBA" id="ARBA00022475"/>
    </source>
</evidence>